<reference evidence="2" key="1">
    <citation type="journal article" date="2019" name="Sci. Rep.">
        <title>Draft genome of Tanacetum cinerariifolium, the natural source of mosquito coil.</title>
        <authorList>
            <person name="Yamashiro T."/>
            <person name="Shiraishi A."/>
            <person name="Satake H."/>
            <person name="Nakayama K."/>
        </authorList>
    </citation>
    <scope>NUCLEOTIDE SEQUENCE</scope>
</reference>
<sequence length="156" mass="17787">LKKRVKNIEKKKKSKSTGFKRLKRVGTTQRVKSSTDTVLGAQEDASKQEGKIAAIDVDEGITLVDVETDKENMAGYKMKFFRRMTYDKVRPISEREYEKVQTLFMPDKDVQEPKTKRVADETILQESFKKLKAAEVSGSKSTQEIPSNDLKNHQSS</sequence>
<feature type="non-terminal residue" evidence="2">
    <location>
        <position position="1"/>
    </location>
</feature>
<feature type="region of interest" description="Disordered" evidence="1">
    <location>
        <begin position="135"/>
        <end position="156"/>
    </location>
</feature>
<proteinExistence type="predicted"/>
<feature type="non-terminal residue" evidence="2">
    <location>
        <position position="156"/>
    </location>
</feature>
<dbReference type="AlphaFoldDB" id="A0A699QEE5"/>
<accession>A0A699QEE5</accession>
<gene>
    <name evidence="2" type="ORF">Tci_834417</name>
</gene>
<organism evidence="2">
    <name type="scientific">Tanacetum cinerariifolium</name>
    <name type="common">Dalmatian daisy</name>
    <name type="synonym">Chrysanthemum cinerariifolium</name>
    <dbReference type="NCBI Taxonomy" id="118510"/>
    <lineage>
        <taxon>Eukaryota</taxon>
        <taxon>Viridiplantae</taxon>
        <taxon>Streptophyta</taxon>
        <taxon>Embryophyta</taxon>
        <taxon>Tracheophyta</taxon>
        <taxon>Spermatophyta</taxon>
        <taxon>Magnoliopsida</taxon>
        <taxon>eudicotyledons</taxon>
        <taxon>Gunneridae</taxon>
        <taxon>Pentapetalae</taxon>
        <taxon>asterids</taxon>
        <taxon>campanulids</taxon>
        <taxon>Asterales</taxon>
        <taxon>Asteraceae</taxon>
        <taxon>Asteroideae</taxon>
        <taxon>Anthemideae</taxon>
        <taxon>Anthemidinae</taxon>
        <taxon>Tanacetum</taxon>
    </lineage>
</organism>
<evidence type="ECO:0000313" key="2">
    <source>
        <dbReference type="EMBL" id="GFC62447.1"/>
    </source>
</evidence>
<name>A0A699QEE5_TANCI</name>
<protein>
    <submittedName>
        <fullName evidence="2">Uncharacterized protein</fullName>
    </submittedName>
</protein>
<feature type="region of interest" description="Disordered" evidence="1">
    <location>
        <begin position="1"/>
        <end position="21"/>
    </location>
</feature>
<evidence type="ECO:0000256" key="1">
    <source>
        <dbReference type="SAM" id="MobiDB-lite"/>
    </source>
</evidence>
<dbReference type="EMBL" id="BKCJ010993949">
    <property type="protein sequence ID" value="GFC62447.1"/>
    <property type="molecule type" value="Genomic_DNA"/>
</dbReference>
<comment type="caution">
    <text evidence="2">The sequence shown here is derived from an EMBL/GenBank/DDBJ whole genome shotgun (WGS) entry which is preliminary data.</text>
</comment>